<dbReference type="EMBL" id="BOQM01000009">
    <property type="protein sequence ID" value="GIM83865.1"/>
    <property type="molecule type" value="Genomic_DNA"/>
</dbReference>
<evidence type="ECO:0000313" key="1">
    <source>
        <dbReference type="EMBL" id="GIM83865.1"/>
    </source>
</evidence>
<reference evidence="1 4" key="2">
    <citation type="submission" date="2021-03" db="EMBL/GenBank/DDBJ databases">
        <title>Whole genome shotgun sequence of Salinispora arenicola NBRC 105043.</title>
        <authorList>
            <person name="Komaki H."/>
            <person name="Tamura T."/>
        </authorList>
    </citation>
    <scope>NUCLEOTIDE SEQUENCE [LARGE SCALE GENOMIC DNA]</scope>
    <source>
        <strain evidence="1 4">NBRC 105043</strain>
    </source>
</reference>
<evidence type="ECO:0000313" key="2">
    <source>
        <dbReference type="EMBL" id="TQL36200.1"/>
    </source>
</evidence>
<sequence>MAGRTGAARLRAALIDGKRKRKYVYAKSEAEAVRKRDELRRQLQLGIDLTAQPRTVKAWLTEWLRDVKAHDGTRPPRWLATAWRSASTWRRGGGGWSSTG</sequence>
<gene>
    <name evidence="2" type="ORF">FB564_1284</name>
    <name evidence="1" type="ORF">Sar04_14390</name>
</gene>
<name>A0A542XKB3_SALAC</name>
<dbReference type="AlphaFoldDB" id="A0A542XKB3"/>
<evidence type="ECO:0000313" key="4">
    <source>
        <dbReference type="Proteomes" id="UP000677457"/>
    </source>
</evidence>
<protein>
    <submittedName>
        <fullName evidence="2">Uncharacterized protein</fullName>
    </submittedName>
</protein>
<dbReference type="EMBL" id="VFOL01000001">
    <property type="protein sequence ID" value="TQL36200.1"/>
    <property type="molecule type" value="Genomic_DNA"/>
</dbReference>
<dbReference type="Proteomes" id="UP000677457">
    <property type="component" value="Unassembled WGS sequence"/>
</dbReference>
<dbReference type="Proteomes" id="UP000315983">
    <property type="component" value="Unassembled WGS sequence"/>
</dbReference>
<evidence type="ECO:0000313" key="3">
    <source>
        <dbReference type="Proteomes" id="UP000315983"/>
    </source>
</evidence>
<accession>A0A542XKB3</accession>
<proteinExistence type="predicted"/>
<reference evidence="2 3" key="1">
    <citation type="submission" date="2019-06" db="EMBL/GenBank/DDBJ databases">
        <title>Sequencing the genomes of 1000 actinobacteria strains.</title>
        <authorList>
            <person name="Klenk H.-P."/>
        </authorList>
    </citation>
    <scope>NUCLEOTIDE SEQUENCE [LARGE SCALE GENOMIC DNA]</scope>
    <source>
        <strain evidence="2 3">DSM 44819</strain>
    </source>
</reference>
<dbReference type="RefSeq" id="WP_026301635.1">
    <property type="nucleotide sequence ID" value="NZ_BOQM01000009.1"/>
</dbReference>
<keyword evidence="4" id="KW-1185">Reference proteome</keyword>
<organism evidence="2 3">
    <name type="scientific">Salinispora arenicola</name>
    <dbReference type="NCBI Taxonomy" id="168697"/>
    <lineage>
        <taxon>Bacteria</taxon>
        <taxon>Bacillati</taxon>
        <taxon>Actinomycetota</taxon>
        <taxon>Actinomycetes</taxon>
        <taxon>Micromonosporales</taxon>
        <taxon>Micromonosporaceae</taxon>
        <taxon>Salinispora</taxon>
    </lineage>
</organism>
<dbReference type="GeneID" id="93770590"/>
<comment type="caution">
    <text evidence="2">The sequence shown here is derived from an EMBL/GenBank/DDBJ whole genome shotgun (WGS) entry which is preliminary data.</text>
</comment>